<dbReference type="PANTHER" id="PTHR34387:SF2">
    <property type="entry name" value="SLR1258 PROTEIN"/>
    <property type="match status" value="1"/>
</dbReference>
<protein>
    <submittedName>
        <fullName evidence="2">SIMPL domain-containing protein</fullName>
    </submittedName>
</protein>
<evidence type="ECO:0000256" key="1">
    <source>
        <dbReference type="SAM" id="Phobius"/>
    </source>
</evidence>
<keyword evidence="3" id="KW-1185">Reference proteome</keyword>
<reference evidence="2 3" key="1">
    <citation type="submission" date="2019-02" db="EMBL/GenBank/DDBJ databases">
        <title>Polymorphobacter sp. isolated from the lake at the Tibet of China.</title>
        <authorList>
            <person name="Li A."/>
        </authorList>
    </citation>
    <scope>NUCLEOTIDE SEQUENCE [LARGE SCALE GENOMIC DNA]</scope>
    <source>
        <strain evidence="2 3">DJ1R-1</strain>
    </source>
</reference>
<dbReference type="InterPro" id="IPR052022">
    <property type="entry name" value="26kDa_periplasmic_antigen"/>
</dbReference>
<keyword evidence="1" id="KW-1133">Transmembrane helix</keyword>
<gene>
    <name evidence="2" type="ORF">EUV02_12615</name>
</gene>
<accession>A0A4Y9EKP4</accession>
<dbReference type="AlphaFoldDB" id="A0A4Y9EKP4"/>
<evidence type="ECO:0000313" key="3">
    <source>
        <dbReference type="Proteomes" id="UP000297737"/>
    </source>
</evidence>
<proteinExistence type="predicted"/>
<dbReference type="PANTHER" id="PTHR34387">
    <property type="entry name" value="SLR1258 PROTEIN"/>
    <property type="match status" value="1"/>
</dbReference>
<dbReference type="InterPro" id="IPR007497">
    <property type="entry name" value="SIMPL/DUF541"/>
</dbReference>
<dbReference type="Gene3D" id="3.30.110.170">
    <property type="entry name" value="Protein of unknown function (DUF541), domain 1"/>
    <property type="match status" value="1"/>
</dbReference>
<sequence>MTDTKTGLNAIIAAAILAVGLVIGGWVLGNGLTRAKFADRSVTVRGLAERDVTADLATWTISTSAVGSDLASLQAKADSDGDRVMAFLKAKGFADDEIESGGISVNQYSDSNGRPNITIRRKIQLRTTKVMEARAAFAKQAELMRQGVVFDSDSGGMVYSFTKLNDVKPPMIAAATKNAREGAEQFAKDSGAGVGEIKSASQGYFSIIPRDGDSSGASASASPFQKVRVVTTIDFYLD</sequence>
<dbReference type="GO" id="GO:0006974">
    <property type="term" value="P:DNA damage response"/>
    <property type="evidence" value="ECO:0007669"/>
    <property type="project" value="TreeGrafter"/>
</dbReference>
<dbReference type="Pfam" id="PF04402">
    <property type="entry name" value="SIMPL"/>
    <property type="match status" value="1"/>
</dbReference>
<dbReference type="Gene3D" id="3.30.70.2970">
    <property type="entry name" value="Protein of unknown function (DUF541), domain 2"/>
    <property type="match status" value="1"/>
</dbReference>
<dbReference type="RefSeq" id="WP_135246651.1">
    <property type="nucleotide sequence ID" value="NZ_SIHO01000003.1"/>
</dbReference>
<dbReference type="InterPro" id="IPR016907">
    <property type="entry name" value="UCP029033"/>
</dbReference>
<organism evidence="2 3">
    <name type="scientific">Glacieibacterium arshaanense</name>
    <dbReference type="NCBI Taxonomy" id="2511025"/>
    <lineage>
        <taxon>Bacteria</taxon>
        <taxon>Pseudomonadati</taxon>
        <taxon>Pseudomonadota</taxon>
        <taxon>Alphaproteobacteria</taxon>
        <taxon>Sphingomonadales</taxon>
        <taxon>Sphingosinicellaceae</taxon>
        <taxon>Glacieibacterium</taxon>
    </lineage>
</organism>
<dbReference type="EMBL" id="SIHO01000003">
    <property type="protein sequence ID" value="TFU01147.1"/>
    <property type="molecule type" value="Genomic_DNA"/>
</dbReference>
<keyword evidence="1" id="KW-0472">Membrane</keyword>
<feature type="transmembrane region" description="Helical" evidence="1">
    <location>
        <begin position="6"/>
        <end position="28"/>
    </location>
</feature>
<dbReference type="PIRSF" id="PIRSF029033">
    <property type="entry name" value="UCP029033"/>
    <property type="match status" value="1"/>
</dbReference>
<name>A0A4Y9EKP4_9SPHN</name>
<dbReference type="Proteomes" id="UP000297737">
    <property type="component" value="Unassembled WGS sequence"/>
</dbReference>
<comment type="caution">
    <text evidence="2">The sequence shown here is derived from an EMBL/GenBank/DDBJ whole genome shotgun (WGS) entry which is preliminary data.</text>
</comment>
<evidence type="ECO:0000313" key="2">
    <source>
        <dbReference type="EMBL" id="TFU01147.1"/>
    </source>
</evidence>
<dbReference type="OrthoDB" id="9806540at2"/>
<keyword evidence="1" id="KW-0812">Transmembrane</keyword>